<comment type="caution">
    <text evidence="5">The sequence shown here is derived from an EMBL/GenBank/DDBJ whole genome shotgun (WGS) entry which is preliminary data.</text>
</comment>
<proteinExistence type="inferred from homology"/>
<dbReference type="EC" id="3.1.3.18" evidence="4"/>
<dbReference type="OrthoDB" id="9807630at2"/>
<sequence length="221" mass="25016">MRYIIFDIDGTLTDTTEVDDHCFTQALEETFGFRGFETDYGHYENTTDSGIIHQLFMERDQRTYTEAERERFIQNFLVLLKDAYAQRNDCMKEIPKAGKILHALCTQEGISVGLATGGWRESALFKLSCAGITTAACAAASFAQDARARRDIIGNTILQMNKLHKIDMPLSEIIYVGDGKWDYQATQQLGIQFIGIDNKKLEDLADIVKIGDYDELQLHLV</sequence>
<evidence type="ECO:0000256" key="4">
    <source>
        <dbReference type="ARBA" id="ARBA00013078"/>
    </source>
</evidence>
<evidence type="ECO:0000313" key="6">
    <source>
        <dbReference type="Proteomes" id="UP000249754"/>
    </source>
</evidence>
<dbReference type="InterPro" id="IPR023198">
    <property type="entry name" value="PGP-like_dom2"/>
</dbReference>
<dbReference type="RefSeq" id="WP_111634073.1">
    <property type="nucleotide sequence ID" value="NZ_QLLR01000011.1"/>
</dbReference>
<dbReference type="SUPFAM" id="SSF56784">
    <property type="entry name" value="HAD-like"/>
    <property type="match status" value="1"/>
</dbReference>
<evidence type="ECO:0000256" key="2">
    <source>
        <dbReference type="ARBA" id="ARBA00004818"/>
    </source>
</evidence>
<dbReference type="InterPro" id="IPR050155">
    <property type="entry name" value="HAD-like_hydrolase_sf"/>
</dbReference>
<accession>A0A327SMX9</accession>
<protein>
    <recommendedName>
        <fullName evidence="4">phosphoglycolate phosphatase</fullName>
        <ecNumber evidence="4">3.1.3.18</ecNumber>
    </recommendedName>
</protein>
<comment type="similarity">
    <text evidence="3">Belongs to the HAD-like hydrolase superfamily. CbbY/CbbZ/Gph/YieH family.</text>
</comment>
<evidence type="ECO:0000313" key="5">
    <source>
        <dbReference type="EMBL" id="RAJ30261.1"/>
    </source>
</evidence>
<dbReference type="SFLD" id="SFLDG01129">
    <property type="entry name" value="C1.5:_HAD__Beta-PGM__Phosphata"/>
    <property type="match status" value="1"/>
</dbReference>
<dbReference type="STRING" id="188932.AY601_1442"/>
<reference evidence="5 6" key="1">
    <citation type="submission" date="2018-06" db="EMBL/GenBank/DDBJ databases">
        <title>Genomic Encyclopedia of Archaeal and Bacterial Type Strains, Phase II (KMG-II): from individual species to whole genera.</title>
        <authorList>
            <person name="Goeker M."/>
        </authorList>
    </citation>
    <scope>NUCLEOTIDE SEQUENCE [LARGE SCALE GENOMIC DNA]</scope>
    <source>
        <strain evidence="5 6">DSM 14825</strain>
    </source>
</reference>
<gene>
    <name evidence="5" type="ORF">LY11_02603</name>
</gene>
<keyword evidence="5" id="KW-0378">Hydrolase</keyword>
<name>A0A327SMX9_9SPHI</name>
<evidence type="ECO:0000256" key="1">
    <source>
        <dbReference type="ARBA" id="ARBA00000830"/>
    </source>
</evidence>
<dbReference type="GO" id="GO:0006281">
    <property type="term" value="P:DNA repair"/>
    <property type="evidence" value="ECO:0007669"/>
    <property type="project" value="TreeGrafter"/>
</dbReference>
<dbReference type="Gene3D" id="1.10.150.240">
    <property type="entry name" value="Putative phosphatase, domain 2"/>
    <property type="match status" value="1"/>
</dbReference>
<dbReference type="EMBL" id="QLLR01000011">
    <property type="protein sequence ID" value="RAJ30261.1"/>
    <property type="molecule type" value="Genomic_DNA"/>
</dbReference>
<dbReference type="InterPro" id="IPR023214">
    <property type="entry name" value="HAD_sf"/>
</dbReference>
<dbReference type="InterPro" id="IPR041492">
    <property type="entry name" value="HAD_2"/>
</dbReference>
<comment type="pathway">
    <text evidence="2">Organic acid metabolism; glycolate biosynthesis; glycolate from 2-phosphoglycolate: step 1/1.</text>
</comment>
<dbReference type="InterPro" id="IPR036412">
    <property type="entry name" value="HAD-like_sf"/>
</dbReference>
<dbReference type="Proteomes" id="UP000249754">
    <property type="component" value="Unassembled WGS sequence"/>
</dbReference>
<dbReference type="GO" id="GO:0008967">
    <property type="term" value="F:phosphoglycolate phosphatase activity"/>
    <property type="evidence" value="ECO:0007669"/>
    <property type="project" value="UniProtKB-EC"/>
</dbReference>
<dbReference type="Pfam" id="PF13419">
    <property type="entry name" value="HAD_2"/>
    <property type="match status" value="1"/>
</dbReference>
<evidence type="ECO:0000256" key="3">
    <source>
        <dbReference type="ARBA" id="ARBA00006171"/>
    </source>
</evidence>
<dbReference type="SFLD" id="SFLDS00003">
    <property type="entry name" value="Haloacid_Dehalogenase"/>
    <property type="match status" value="1"/>
</dbReference>
<dbReference type="PANTHER" id="PTHR43434:SF1">
    <property type="entry name" value="PHOSPHOGLYCOLATE PHOSPHATASE"/>
    <property type="match status" value="1"/>
</dbReference>
<dbReference type="Gene3D" id="3.40.50.1000">
    <property type="entry name" value="HAD superfamily/HAD-like"/>
    <property type="match status" value="1"/>
</dbReference>
<comment type="catalytic activity">
    <reaction evidence="1">
        <text>2-phosphoglycolate + H2O = glycolate + phosphate</text>
        <dbReference type="Rhea" id="RHEA:14369"/>
        <dbReference type="ChEBI" id="CHEBI:15377"/>
        <dbReference type="ChEBI" id="CHEBI:29805"/>
        <dbReference type="ChEBI" id="CHEBI:43474"/>
        <dbReference type="ChEBI" id="CHEBI:58033"/>
        <dbReference type="EC" id="3.1.3.18"/>
    </reaction>
</comment>
<dbReference type="PANTHER" id="PTHR43434">
    <property type="entry name" value="PHOSPHOGLYCOLATE PHOSPHATASE"/>
    <property type="match status" value="1"/>
</dbReference>
<organism evidence="5 6">
    <name type="scientific">Pedobacter cryoconitis</name>
    <dbReference type="NCBI Taxonomy" id="188932"/>
    <lineage>
        <taxon>Bacteria</taxon>
        <taxon>Pseudomonadati</taxon>
        <taxon>Bacteroidota</taxon>
        <taxon>Sphingobacteriia</taxon>
        <taxon>Sphingobacteriales</taxon>
        <taxon>Sphingobacteriaceae</taxon>
        <taxon>Pedobacter</taxon>
    </lineage>
</organism>
<dbReference type="AlphaFoldDB" id="A0A327SMX9"/>